<feature type="compositionally biased region" description="Acidic residues" evidence="8">
    <location>
        <begin position="1457"/>
        <end position="1485"/>
    </location>
</feature>
<feature type="region of interest" description="Disordered" evidence="8">
    <location>
        <begin position="1810"/>
        <end position="2136"/>
    </location>
</feature>
<reference evidence="10" key="1">
    <citation type="submission" date="2025-08" db="UniProtKB">
        <authorList>
            <consortium name="RefSeq"/>
        </authorList>
    </citation>
    <scope>IDENTIFICATION</scope>
</reference>
<feature type="compositionally biased region" description="Gly residues" evidence="8">
    <location>
        <begin position="1963"/>
        <end position="1973"/>
    </location>
</feature>
<evidence type="ECO:0000256" key="5">
    <source>
        <dbReference type="ARBA" id="ARBA00023163"/>
    </source>
</evidence>
<feature type="region of interest" description="Disordered" evidence="8">
    <location>
        <begin position="1759"/>
        <end position="1790"/>
    </location>
</feature>
<dbReference type="Gene3D" id="1.10.10.60">
    <property type="entry name" value="Homeodomain-like"/>
    <property type="match status" value="1"/>
</dbReference>
<dbReference type="Proteomes" id="UP000694871">
    <property type="component" value="Unplaced"/>
</dbReference>
<dbReference type="InterPro" id="IPR009057">
    <property type="entry name" value="Homeodomain-like_sf"/>
</dbReference>
<feature type="compositionally biased region" description="Basic and acidic residues" evidence="8">
    <location>
        <begin position="1853"/>
        <end position="1874"/>
    </location>
</feature>
<feature type="compositionally biased region" description="Basic residues" evidence="8">
    <location>
        <begin position="1537"/>
        <end position="1550"/>
    </location>
</feature>
<feature type="compositionally biased region" description="Gly residues" evidence="8">
    <location>
        <begin position="1344"/>
        <end position="1355"/>
    </location>
</feature>
<keyword evidence="5" id="KW-0804">Transcription</keyword>
<dbReference type="InterPro" id="IPR036600">
    <property type="entry name" value="PAH_sf"/>
</dbReference>
<accession>A0ABM1KVC4</accession>
<dbReference type="Pfam" id="PF02671">
    <property type="entry name" value="PAH"/>
    <property type="match status" value="2"/>
</dbReference>
<feature type="region of interest" description="Disordered" evidence="8">
    <location>
        <begin position="1314"/>
        <end position="1551"/>
    </location>
</feature>
<dbReference type="SUPFAM" id="SSF47762">
    <property type="entry name" value="PAH2 domain"/>
    <property type="match status" value="2"/>
</dbReference>
<organism evidence="9 10">
    <name type="scientific">Gekko japonicus</name>
    <name type="common">Schlegel's Japanese gecko</name>
    <dbReference type="NCBI Taxonomy" id="146911"/>
    <lineage>
        <taxon>Eukaryota</taxon>
        <taxon>Metazoa</taxon>
        <taxon>Chordata</taxon>
        <taxon>Craniata</taxon>
        <taxon>Vertebrata</taxon>
        <taxon>Euteleostomi</taxon>
        <taxon>Lepidosauria</taxon>
        <taxon>Squamata</taxon>
        <taxon>Bifurcata</taxon>
        <taxon>Gekkota</taxon>
        <taxon>Gekkonidae</taxon>
        <taxon>Gekkoninae</taxon>
        <taxon>Gekko</taxon>
    </lineage>
</organism>
<dbReference type="InterPro" id="IPR049257">
    <property type="entry name" value="Gon4l/CASP8AP2_myb-like"/>
</dbReference>
<dbReference type="InterPro" id="IPR052435">
    <property type="entry name" value="YY1-Transcr_Regul"/>
</dbReference>
<dbReference type="InterPro" id="IPR003822">
    <property type="entry name" value="PAH"/>
</dbReference>
<dbReference type="GeneID" id="107119634"/>
<evidence type="ECO:0000256" key="4">
    <source>
        <dbReference type="ARBA" id="ARBA00023015"/>
    </source>
</evidence>
<feature type="compositionally biased region" description="Basic and acidic residues" evidence="8">
    <location>
        <begin position="153"/>
        <end position="162"/>
    </location>
</feature>
<gene>
    <name evidence="10" type="primary">GON4L</name>
</gene>
<feature type="compositionally biased region" description="Acidic residues" evidence="8">
    <location>
        <begin position="529"/>
        <end position="553"/>
    </location>
</feature>
<keyword evidence="9" id="KW-1185">Reference proteome</keyword>
<feature type="region of interest" description="Disordered" evidence="8">
    <location>
        <begin position="522"/>
        <end position="553"/>
    </location>
</feature>
<name>A0ABM1KVC4_GEKJA</name>
<evidence type="ECO:0000313" key="9">
    <source>
        <dbReference type="Proteomes" id="UP000694871"/>
    </source>
</evidence>
<feature type="compositionally biased region" description="Low complexity" evidence="8">
    <location>
        <begin position="1929"/>
        <end position="1941"/>
    </location>
</feature>
<feature type="region of interest" description="Disordered" evidence="8">
    <location>
        <begin position="98"/>
        <end position="189"/>
    </location>
</feature>
<feature type="compositionally biased region" description="Acidic residues" evidence="8">
    <location>
        <begin position="1403"/>
        <end position="1423"/>
    </location>
</feature>
<keyword evidence="4" id="KW-0805">Transcription regulation</keyword>
<feature type="compositionally biased region" description="Polar residues" evidence="8">
    <location>
        <begin position="26"/>
        <end position="43"/>
    </location>
</feature>
<feature type="region of interest" description="Disordered" evidence="8">
    <location>
        <begin position="1207"/>
        <end position="1244"/>
    </location>
</feature>
<dbReference type="Gene3D" id="1.20.1160.11">
    <property type="entry name" value="Paired amphipathic helix"/>
    <property type="match status" value="1"/>
</dbReference>
<dbReference type="CDD" id="cd12202">
    <property type="entry name" value="CASP8AP2"/>
    <property type="match status" value="1"/>
</dbReference>
<evidence type="ECO:0000256" key="1">
    <source>
        <dbReference type="ARBA" id="ARBA00004123"/>
    </source>
</evidence>
<feature type="compositionally biased region" description="Low complexity" evidence="8">
    <location>
        <begin position="1507"/>
        <end position="1516"/>
    </location>
</feature>
<evidence type="ECO:0000256" key="3">
    <source>
        <dbReference type="ARBA" id="ARBA00022553"/>
    </source>
</evidence>
<keyword evidence="6 7" id="KW-0539">Nucleus</keyword>
<feature type="region of interest" description="Disordered" evidence="8">
    <location>
        <begin position="211"/>
        <end position="245"/>
    </location>
</feature>
<feature type="compositionally biased region" description="Basic and acidic residues" evidence="8">
    <location>
        <begin position="1327"/>
        <end position="1338"/>
    </location>
</feature>
<evidence type="ECO:0000256" key="8">
    <source>
        <dbReference type="SAM" id="MobiDB-lite"/>
    </source>
</evidence>
<keyword evidence="2" id="KW-0678">Repressor</keyword>
<evidence type="ECO:0000256" key="7">
    <source>
        <dbReference type="PROSITE-ProRule" id="PRU00810"/>
    </source>
</evidence>
<feature type="region of interest" description="Disordered" evidence="8">
    <location>
        <begin position="1"/>
        <end position="55"/>
    </location>
</feature>
<sequence>MSLSPKMLPCKKRRGIPVDSPEGETGPSSGAPSVTMETSSSGGIHQFQGLVQQDEEAVLTEKRARLSPPVERFACSSPPTLPAPVGDFVSKAPGSEIAKGVDVPSRNAPQKGYREPAEALLKGEKKVFSRPGSDGCRQKSEASQDSKAAPDFVMEKEQKLGREAVGLSPKPGAECEEGDAASNTKAPKFTQGSELLLEAEEEAEEMGLFIPVEEQEEGGKKKRRRAAKRKREGKGQEEEEEEEAPLACDLRLDDTLDRTLEDGAKQHNLTAVNVRNILHEVITNEHVVAMMKAAISETEDIPMFEPKMTRSKLKEVVEKGVVIPTWNISPIKKANEIKPPQFVDIPLEEDDSSDEEYQPEEEEEDETAEEGLLESDVESATSSPHGPKYSHARQSSDAMEVEEEGVVPLEAEKASVPPLQRHISAEVVPMGPPPPPKPKQSKDCTFMEKLHAVDEELASSPVCMDSYQPLEDSLIAFRTRSKRPLKDVPLGQLEAELRAPDITPDMYDPNTADDEEWKSWLGGLMNDDVGNEDEADDDDDPEYNFLEDLDEPDTEDFRNDRAVRITKKEVNELMEELFETFQDEMGFSNVEDEGPEDEDSAAEARPTFNTPQVLRFEEPLANLLKQHRTVKEQLEQLRMKKSVIKPPLEVETPKPPCKKPPVLTLDARQRKKLQHQMQQHVQLLTQIHLLCSSTPSLSSEASTTELFLTELNSFAQSAALLHHPLNPKAQTSFQPCNLKEALQLVEDFHAHVKVEGSPRKGVKKNAQDVQCLPKQVAWILATRQVFMYPQLLPICALKAKTPRDKIIFTKGEDNLLALGLKHFEGTEFPKPLISKYLLTTKTAHQLMVHIKNFTMNRAPDNVIKYYKKTKQLPVLSPLCEEIQPGDRKPPIEREEHLLPSWLKDSLPYLQEALEQRAEEASPDDSKLGQPVKESAEWMRDGKYSLHAPNGLELILRPLPSHFYKKSWRRQRPATAKALPARSGGAGNCPKVTPKQSQPEAPPSKMAARIPRWIQPAPVAQPLPRVQHVSLQPAVANGSRFELRGLLPAQHSGARPCLAAAVPQNLISSVPVAFQPKMMLPVLPVSKIWKPSSPRRYQKKRGPKSAPLLPSAPVVFTVPAAAVKTVSIANGCNVLQPLASVAGGPTQPIPITTLLVNPAPFSCPLSQPLVTSPSPSLVVPANSPSFPASAKGTEFVSLAAGGGECGCPVPEPQMEPREPSLRATTPAEEDRGPQTSEPEVGGQTAASIQGCMEATKEKVAELPAEGHLSPLAELAEKMEAESEEFCSVPPEAAPVPAETSSVVAPVEEELVLGLGQELDVDPTPEGASEPKETKDERSAAEMGGQRPGGTAAGAEGGSPKDVSNTAAGEAESRSPSVKPEDPPSADGPAAGVVAGREATGEKDGPEEEEEEDFDDLTQDEEDEMSSASEESVLSVPELQETMEKLTWLASERRLSQEGDSEEENSQEENSEPEEEEEEEEEGEGENPESLQKEDEMMDEAAGPGDGPASSLALTSAAPEVEPSSNPPGECAKAPGKSRGSHRARAKRGRARASKDTSKLLLLYDEDILERDPLREQKDLAFAQAYLSRVREALRHLPGKYEEFLRIIYEFESNAHKQTAVDLYARLRSLLREWPQLLTDFAAFLLPEQALECGLFEEQQAFEKSRKFLRQLEICFAENPSHHQKIIKVLQSCAECLPQEIMELKTQMWQLLKGHDHLQDEFSIFFDHLRPSASRMGDFEEVSWTEEKEYEFDGFEEVLLPDAEEDEEPPKIHASSKHKKRKELGGQNADKEAEWAEGAKECSCTCHEGNGDARLKRSKRKGCSHCSNKAGDGKVYKPKEAPEPTDGLVPPEPNPRPEGKELAEENPEHKDDREAPQGRVRAAARRADFAVAAGSRTDGKVPSCREASLEGDVALAGRTVEPRSLQGPHCPQKAPAADAAAQPPATPASSLIQAQRTGAPKQRPKGGGCPAGGEGEAGRGPRSTEASCGLGKDLLGPEASVGTAGKVPGSPPAKSLPQRPALQPALSEEPATLRLQETEGERLAASAGVKAKEAEGVPPKDPGPKAAAGKNSGSPACAESPGPCHLRAPASDQKAKAAGASGPSARLQEQPPAVGGAEQALPRPPRPRGEEPQQRATEAVVCAKNIKVSSTGEKVVLWTREADRVILTTCQERGAQQDTFQAISRQLHNKTAEEVAQRFRELMTLFHTACDVSSDDEDDGTSTSNTDQLSDKDPVLSEEEQEE</sequence>
<feature type="region of interest" description="Disordered" evidence="8">
    <location>
        <begin position="976"/>
        <end position="1002"/>
    </location>
</feature>
<evidence type="ECO:0000313" key="10">
    <source>
        <dbReference type="RefSeq" id="XP_015277661.1"/>
    </source>
</evidence>
<proteinExistence type="predicted"/>
<feature type="compositionally biased region" description="Basic and acidic residues" evidence="8">
    <location>
        <begin position="1829"/>
        <end position="1840"/>
    </location>
</feature>
<feature type="compositionally biased region" description="Basic residues" evidence="8">
    <location>
        <begin position="220"/>
        <end position="232"/>
    </location>
</feature>
<dbReference type="RefSeq" id="XP_015277661.1">
    <property type="nucleotide sequence ID" value="XM_015422175.1"/>
</dbReference>
<evidence type="ECO:0000256" key="2">
    <source>
        <dbReference type="ARBA" id="ARBA00022491"/>
    </source>
</evidence>
<keyword evidence="3" id="KW-0597">Phosphoprotein</keyword>
<comment type="subcellular location">
    <subcellularLocation>
        <location evidence="1 7">Nucleus</location>
    </subcellularLocation>
</comment>
<evidence type="ECO:0000256" key="6">
    <source>
        <dbReference type="ARBA" id="ARBA00023242"/>
    </source>
</evidence>
<feature type="compositionally biased region" description="Acidic residues" evidence="8">
    <location>
        <begin position="346"/>
        <end position="377"/>
    </location>
</feature>
<feature type="region of interest" description="Disordered" evidence="8">
    <location>
        <begin position="339"/>
        <end position="406"/>
    </location>
</feature>
<dbReference type="PANTHER" id="PTHR16088:SF3">
    <property type="entry name" value="GON-4-LIKE PROTEIN"/>
    <property type="match status" value="1"/>
</dbReference>
<feature type="region of interest" description="Disordered" evidence="8">
    <location>
        <begin position="2210"/>
        <end position="2241"/>
    </location>
</feature>
<feature type="compositionally biased region" description="Basic and acidic residues" evidence="8">
    <location>
        <begin position="112"/>
        <end position="127"/>
    </location>
</feature>
<feature type="compositionally biased region" description="Low complexity" evidence="8">
    <location>
        <begin position="2094"/>
        <end position="2103"/>
    </location>
</feature>
<dbReference type="SUPFAM" id="SSF46689">
    <property type="entry name" value="Homeodomain-like"/>
    <property type="match status" value="1"/>
</dbReference>
<dbReference type="Pfam" id="PF21227">
    <property type="entry name" value="Myb_DNA-binding_7"/>
    <property type="match status" value="1"/>
</dbReference>
<dbReference type="PANTHER" id="PTHR16088">
    <property type="entry name" value="YY1 ASSOCIATED PROTEIN-RELATED"/>
    <property type="match status" value="1"/>
</dbReference>
<protein>
    <submittedName>
        <fullName evidence="10">GON-4-like protein</fullName>
    </submittedName>
</protein>
<dbReference type="PROSITE" id="PS51477">
    <property type="entry name" value="PAH"/>
    <property type="match status" value="1"/>
</dbReference>